<keyword evidence="1" id="KW-0472">Membrane</keyword>
<keyword evidence="3" id="KW-1185">Reference proteome</keyword>
<proteinExistence type="predicted"/>
<gene>
    <name evidence="2" type="ORF">QFZ26_001205</name>
</gene>
<reference evidence="2 3" key="1">
    <citation type="submission" date="2023-07" db="EMBL/GenBank/DDBJ databases">
        <title>Comparative genomics of wheat-associated soil bacteria to identify genetic determinants of phenazine resistance.</title>
        <authorList>
            <person name="Mouncey N."/>
        </authorList>
    </citation>
    <scope>NUCLEOTIDE SEQUENCE [LARGE SCALE GENOMIC DNA]</scope>
    <source>
        <strain evidence="2 3">V3I3</strain>
    </source>
</reference>
<evidence type="ECO:0000313" key="3">
    <source>
        <dbReference type="Proteomes" id="UP001239083"/>
    </source>
</evidence>
<feature type="transmembrane region" description="Helical" evidence="1">
    <location>
        <begin position="7"/>
        <end position="28"/>
    </location>
</feature>
<dbReference type="RefSeq" id="WP_307040251.1">
    <property type="nucleotide sequence ID" value="NZ_JAUSYY010000001.1"/>
</dbReference>
<evidence type="ECO:0000256" key="1">
    <source>
        <dbReference type="SAM" id="Phobius"/>
    </source>
</evidence>
<accession>A0ABU0R6F2</accession>
<name>A0ABU0R6F2_9MICO</name>
<dbReference type="EMBL" id="JAUSYY010000001">
    <property type="protein sequence ID" value="MDQ0893650.1"/>
    <property type="molecule type" value="Genomic_DNA"/>
</dbReference>
<keyword evidence="1" id="KW-0812">Transmembrane</keyword>
<keyword evidence="1" id="KW-1133">Transmembrane helix</keyword>
<evidence type="ECO:0000313" key="2">
    <source>
        <dbReference type="EMBL" id="MDQ0893650.1"/>
    </source>
</evidence>
<comment type="caution">
    <text evidence="2">The sequence shown here is derived from an EMBL/GenBank/DDBJ whole genome shotgun (WGS) entry which is preliminary data.</text>
</comment>
<dbReference type="Proteomes" id="UP001239083">
    <property type="component" value="Unassembled WGS sequence"/>
</dbReference>
<sequence>MTRRRWVVAIVTVVLIAALIVLYSLGLLGNTPVAAPAPASRWLSSGASR</sequence>
<protein>
    <submittedName>
        <fullName evidence="2">Uncharacterized protein</fullName>
    </submittedName>
</protein>
<organism evidence="2 3">
    <name type="scientific">Agromyces ramosus</name>
    <dbReference type="NCBI Taxonomy" id="33879"/>
    <lineage>
        <taxon>Bacteria</taxon>
        <taxon>Bacillati</taxon>
        <taxon>Actinomycetota</taxon>
        <taxon>Actinomycetes</taxon>
        <taxon>Micrococcales</taxon>
        <taxon>Microbacteriaceae</taxon>
        <taxon>Agromyces</taxon>
    </lineage>
</organism>